<dbReference type="EMBL" id="CP031093">
    <property type="protein sequence ID" value="QCF25452.1"/>
    <property type="molecule type" value="Genomic_DNA"/>
</dbReference>
<dbReference type="Proteomes" id="UP000298049">
    <property type="component" value="Chromosome"/>
</dbReference>
<accession>A0A4P7XGX4</accession>
<sequence>MNQITIRLFLTLLGCFLLFALSQFIGWPAIVFFVAYIAYMNVNIYSLRCPVCNTKLMTGTSEMFRKQYGRMFKLIRSKCPDCGADIRA</sequence>
<dbReference type="AlphaFoldDB" id="A0A4P7XGX4"/>
<proteinExistence type="predicted"/>
<protein>
    <submittedName>
        <fullName evidence="1">Uncharacterized protein</fullName>
    </submittedName>
</protein>
<keyword evidence="2" id="KW-1185">Reference proteome</keyword>
<organism evidence="1 2">
    <name type="scientific">Hydrocarboniclastica marina</name>
    <dbReference type="NCBI Taxonomy" id="2259620"/>
    <lineage>
        <taxon>Bacteria</taxon>
        <taxon>Pseudomonadati</taxon>
        <taxon>Pseudomonadota</taxon>
        <taxon>Gammaproteobacteria</taxon>
        <taxon>Alteromonadales</taxon>
        <taxon>Alteromonadaceae</taxon>
        <taxon>Hydrocarboniclastica</taxon>
    </lineage>
</organism>
<dbReference type="KEGG" id="hmi:soil367_05660"/>
<evidence type="ECO:0000313" key="1">
    <source>
        <dbReference type="EMBL" id="QCF25452.1"/>
    </source>
</evidence>
<evidence type="ECO:0000313" key="2">
    <source>
        <dbReference type="Proteomes" id="UP000298049"/>
    </source>
</evidence>
<name>A0A4P7XGX4_9ALTE</name>
<gene>
    <name evidence="1" type="ORF">soil367_05660</name>
</gene>
<reference evidence="1 2" key="1">
    <citation type="submission" date="2018-07" db="EMBL/GenBank/DDBJ databases">
        <title>Marsedoiliclastica nanhaica gen. nov. sp. nov., a novel marine hydrocarbonoclastic bacterium isolated from an in-situ enriched hydrocarbon-degrading consortium in deep-sea sediment.</title>
        <authorList>
            <person name="Dong C."/>
            <person name="Ma T."/>
            <person name="Liu R."/>
            <person name="Shao Z."/>
        </authorList>
    </citation>
    <scope>NUCLEOTIDE SEQUENCE [LARGE SCALE GENOMIC DNA]</scope>
    <source>
        <strain evidence="2">soil36-7</strain>
    </source>
</reference>